<reference evidence="3" key="1">
    <citation type="submission" date="2022-11" db="EMBL/GenBank/DDBJ databases">
        <authorList>
            <person name="Petersen C."/>
        </authorList>
    </citation>
    <scope>NUCLEOTIDE SEQUENCE</scope>
    <source>
        <strain evidence="3">IBT 34128</strain>
    </source>
</reference>
<evidence type="ECO:0000256" key="1">
    <source>
        <dbReference type="SAM" id="SignalP"/>
    </source>
</evidence>
<gene>
    <name evidence="3" type="ORF">NUU61_004840</name>
</gene>
<dbReference type="GO" id="GO:0004674">
    <property type="term" value="F:protein serine/threonine kinase activity"/>
    <property type="evidence" value="ECO:0007669"/>
    <property type="project" value="TreeGrafter"/>
</dbReference>
<dbReference type="PROSITE" id="PS50011">
    <property type="entry name" value="PROTEIN_KINASE_DOM"/>
    <property type="match status" value="1"/>
</dbReference>
<dbReference type="GO" id="GO:0005524">
    <property type="term" value="F:ATP binding"/>
    <property type="evidence" value="ECO:0007669"/>
    <property type="project" value="InterPro"/>
</dbReference>
<dbReference type="OrthoDB" id="4062651at2759"/>
<dbReference type="Proteomes" id="UP001141434">
    <property type="component" value="Unassembled WGS sequence"/>
</dbReference>
<dbReference type="RefSeq" id="XP_056511035.1">
    <property type="nucleotide sequence ID" value="XM_056655422.1"/>
</dbReference>
<dbReference type="GO" id="GO:0005634">
    <property type="term" value="C:nucleus"/>
    <property type="evidence" value="ECO:0007669"/>
    <property type="project" value="TreeGrafter"/>
</dbReference>
<dbReference type="InterPro" id="IPR000719">
    <property type="entry name" value="Prot_kinase_dom"/>
</dbReference>
<dbReference type="AlphaFoldDB" id="A0A9W9F8E3"/>
<feature type="domain" description="Protein kinase" evidence="2">
    <location>
        <begin position="56"/>
        <end position="355"/>
    </location>
</feature>
<accession>A0A9W9F8E3</accession>
<dbReference type="PANTHER" id="PTHR44167:SF24">
    <property type="entry name" value="SERINE_THREONINE-PROTEIN KINASE CHK2"/>
    <property type="match status" value="1"/>
</dbReference>
<dbReference type="EMBL" id="JAPMSZ010000007">
    <property type="protein sequence ID" value="KAJ5095484.1"/>
    <property type="molecule type" value="Genomic_DNA"/>
</dbReference>
<comment type="caution">
    <text evidence="3">The sequence shown here is derived from an EMBL/GenBank/DDBJ whole genome shotgun (WGS) entry which is preliminary data.</text>
</comment>
<dbReference type="Pfam" id="PF00069">
    <property type="entry name" value="Pkinase"/>
    <property type="match status" value="1"/>
</dbReference>
<dbReference type="SUPFAM" id="SSF56112">
    <property type="entry name" value="Protein kinase-like (PK-like)"/>
    <property type="match status" value="1"/>
</dbReference>
<dbReference type="GO" id="GO:0044773">
    <property type="term" value="P:mitotic DNA damage checkpoint signaling"/>
    <property type="evidence" value="ECO:0007669"/>
    <property type="project" value="TreeGrafter"/>
</dbReference>
<dbReference type="SMART" id="SM00220">
    <property type="entry name" value="S_TKc"/>
    <property type="match status" value="1"/>
</dbReference>
<keyword evidence="4" id="KW-1185">Reference proteome</keyword>
<evidence type="ECO:0000259" key="2">
    <source>
        <dbReference type="PROSITE" id="PS50011"/>
    </source>
</evidence>
<evidence type="ECO:0000313" key="3">
    <source>
        <dbReference type="EMBL" id="KAJ5095484.1"/>
    </source>
</evidence>
<protein>
    <recommendedName>
        <fullName evidence="2">Protein kinase domain-containing protein</fullName>
    </recommendedName>
</protein>
<dbReference type="GeneID" id="81394590"/>
<sequence>MLLRYYTCLWAVLIPIAPAAPFSNPKATQFLSPVNQHNAIHPLHQLDSRQWFGSSEHSGKKIGRGKYEFGKKYQNVLQLRSQMDVRGNHDIFDASLDNKLTNKRTPRVAVKTSDSQEMINRAKLVDLVDPVYVVKPIDYFKVQSQYFMIMPYLDQTFRDYIYCHGRGGSRVVLFLGQLIEGLAAMHRRGVKHRDIKLDNAMLDGDRAKWIDFDESTKDPTSTQRIGTPGYIPPEQMEGLSYDALMGLNPFASHTLDDPNTLHSRVSTSAGDIYSIGMMILYSLLVPDTYLWFWEASAKWDTRQTAFNKLAKNEDLAGEGSRKLKEVIAGCICSKPTDRWTVDELSAQFQATREYRDAVGSR</sequence>
<keyword evidence="1" id="KW-0732">Signal</keyword>
<dbReference type="InterPro" id="IPR011009">
    <property type="entry name" value="Kinase-like_dom_sf"/>
</dbReference>
<feature type="chain" id="PRO_5040775941" description="Protein kinase domain-containing protein" evidence="1">
    <location>
        <begin position="20"/>
        <end position="361"/>
    </location>
</feature>
<feature type="signal peptide" evidence="1">
    <location>
        <begin position="1"/>
        <end position="19"/>
    </location>
</feature>
<organism evidence="3 4">
    <name type="scientific">Penicillium alfredii</name>
    <dbReference type="NCBI Taxonomy" id="1506179"/>
    <lineage>
        <taxon>Eukaryota</taxon>
        <taxon>Fungi</taxon>
        <taxon>Dikarya</taxon>
        <taxon>Ascomycota</taxon>
        <taxon>Pezizomycotina</taxon>
        <taxon>Eurotiomycetes</taxon>
        <taxon>Eurotiomycetidae</taxon>
        <taxon>Eurotiales</taxon>
        <taxon>Aspergillaceae</taxon>
        <taxon>Penicillium</taxon>
    </lineage>
</organism>
<reference evidence="3" key="2">
    <citation type="journal article" date="2023" name="IMA Fungus">
        <title>Comparative genomic study of the Penicillium genus elucidates a diverse pangenome and 15 lateral gene transfer events.</title>
        <authorList>
            <person name="Petersen C."/>
            <person name="Sorensen T."/>
            <person name="Nielsen M.R."/>
            <person name="Sondergaard T.E."/>
            <person name="Sorensen J.L."/>
            <person name="Fitzpatrick D.A."/>
            <person name="Frisvad J.C."/>
            <person name="Nielsen K.L."/>
        </authorList>
    </citation>
    <scope>NUCLEOTIDE SEQUENCE</scope>
    <source>
        <strain evidence="3">IBT 34128</strain>
    </source>
</reference>
<dbReference type="PANTHER" id="PTHR44167">
    <property type="entry name" value="OVARIAN-SPECIFIC SERINE/THREONINE-PROTEIN KINASE LOK-RELATED"/>
    <property type="match status" value="1"/>
</dbReference>
<name>A0A9W9F8E3_9EURO</name>
<dbReference type="Gene3D" id="1.10.510.10">
    <property type="entry name" value="Transferase(Phosphotransferase) domain 1"/>
    <property type="match status" value="1"/>
</dbReference>
<proteinExistence type="predicted"/>
<evidence type="ECO:0000313" key="4">
    <source>
        <dbReference type="Proteomes" id="UP001141434"/>
    </source>
</evidence>